<name>A0ABW8K7X1_9GAMM</name>
<organism evidence="1 2">
    <name type="scientific">Dyella koreensis</name>
    <dbReference type="NCBI Taxonomy" id="311235"/>
    <lineage>
        <taxon>Bacteria</taxon>
        <taxon>Pseudomonadati</taxon>
        <taxon>Pseudomonadota</taxon>
        <taxon>Gammaproteobacteria</taxon>
        <taxon>Lysobacterales</taxon>
        <taxon>Rhodanobacteraceae</taxon>
        <taxon>Dyella</taxon>
    </lineage>
</organism>
<dbReference type="EMBL" id="JADIKD010000010">
    <property type="protein sequence ID" value="MFK2917853.1"/>
    <property type="molecule type" value="Genomic_DNA"/>
</dbReference>
<dbReference type="RefSeq" id="WP_379986579.1">
    <property type="nucleotide sequence ID" value="NZ_JADIKD010000010.1"/>
</dbReference>
<proteinExistence type="predicted"/>
<evidence type="ECO:0008006" key="3">
    <source>
        <dbReference type="Google" id="ProtNLM"/>
    </source>
</evidence>
<comment type="caution">
    <text evidence="1">The sequence shown here is derived from an EMBL/GenBank/DDBJ whole genome shotgun (WGS) entry which is preliminary data.</text>
</comment>
<sequence>MDRLVFFRPVVRSSALLVVLMVGVFPLAARAGVCEAPWMHDGGEIRLAVQGAAGIHATINVAQVKKDGAGSCHAEVTTLASASRIGVSNETRTAYRVEVKADRAKVIKHEADGQLAARAGNASAAGSISAKGLETLSYTGLITGEGQRLPGETYELSMDAQMAASGMPAGQIKMPSAKVTSSEKLVGERTALETRIGRLMCWPVRYERITRAGSITVAGHTMLPPANTAKMTDWYCPDVALVMKQESVQGGQTGVVEVVSVK</sequence>
<accession>A0ABW8K7X1</accession>
<evidence type="ECO:0000313" key="1">
    <source>
        <dbReference type="EMBL" id="MFK2917853.1"/>
    </source>
</evidence>
<dbReference type="Proteomes" id="UP001620408">
    <property type="component" value="Unassembled WGS sequence"/>
</dbReference>
<dbReference type="Gene3D" id="2.40.360.20">
    <property type="match status" value="1"/>
</dbReference>
<gene>
    <name evidence="1" type="ORF">ISS97_11325</name>
</gene>
<reference evidence="1 2" key="1">
    <citation type="submission" date="2020-10" db="EMBL/GenBank/DDBJ databases">
        <title>Phylogeny of dyella-like bacteria.</title>
        <authorList>
            <person name="Fu J."/>
        </authorList>
    </citation>
    <scope>NUCLEOTIDE SEQUENCE [LARGE SCALE GENOMIC DNA]</scope>
    <source>
        <strain evidence="1 2">BB4</strain>
    </source>
</reference>
<keyword evidence="2" id="KW-1185">Reference proteome</keyword>
<protein>
    <recommendedName>
        <fullName evidence="3">DUF3108 domain-containing protein</fullName>
    </recommendedName>
</protein>
<evidence type="ECO:0000313" key="2">
    <source>
        <dbReference type="Proteomes" id="UP001620408"/>
    </source>
</evidence>